<dbReference type="EMBL" id="CP098611">
    <property type="protein sequence ID" value="USR89481.1"/>
    <property type="molecule type" value="Genomic_DNA"/>
</dbReference>
<keyword evidence="2 3" id="KW-0143">Chaperone</keyword>
<name>A0ABY5AL57_9CYAN</name>
<evidence type="ECO:0000256" key="2">
    <source>
        <dbReference type="ARBA" id="ARBA00023186"/>
    </source>
</evidence>
<keyword evidence="5" id="KW-1185">Reference proteome</keyword>
<dbReference type="PANTHER" id="PTHR33620">
    <property type="entry name" value="UREASE ACCESSORY PROTEIN F"/>
    <property type="match status" value="1"/>
</dbReference>
<dbReference type="PIRSF" id="PIRSF009467">
    <property type="entry name" value="Ureas_acces_UreF"/>
    <property type="match status" value="1"/>
</dbReference>
<dbReference type="HAMAP" id="MF_01385">
    <property type="entry name" value="UreF"/>
    <property type="match status" value="1"/>
</dbReference>
<protein>
    <recommendedName>
        <fullName evidence="3">Urease accessory protein UreF</fullName>
    </recommendedName>
</protein>
<evidence type="ECO:0000256" key="1">
    <source>
        <dbReference type="ARBA" id="ARBA00022988"/>
    </source>
</evidence>
<evidence type="ECO:0000256" key="3">
    <source>
        <dbReference type="HAMAP-Rule" id="MF_01385"/>
    </source>
</evidence>
<dbReference type="InterPro" id="IPR038277">
    <property type="entry name" value="UreF_sf"/>
</dbReference>
<dbReference type="Gene3D" id="1.10.4190.10">
    <property type="entry name" value="Urease accessory protein UreF"/>
    <property type="match status" value="1"/>
</dbReference>
<dbReference type="Pfam" id="PF01730">
    <property type="entry name" value="UreF"/>
    <property type="match status" value="1"/>
</dbReference>
<dbReference type="PANTHER" id="PTHR33620:SF1">
    <property type="entry name" value="UREASE ACCESSORY PROTEIN F"/>
    <property type="match status" value="1"/>
</dbReference>
<comment type="subcellular location">
    <subcellularLocation>
        <location evidence="3">Cytoplasm</location>
    </subcellularLocation>
</comment>
<reference evidence="4" key="1">
    <citation type="submission" date="2022-06" db="EMBL/GenBank/DDBJ databases">
        <title>Genome sequence of Phormidium yuhuli AB48 isolated from an industrial photobioreactor environment.</title>
        <authorList>
            <person name="Qiu Y."/>
            <person name="Noonan A.J.C."/>
            <person name="Dofher K."/>
            <person name="Koch M."/>
            <person name="Kieft B."/>
            <person name="Lin X."/>
            <person name="Ziels R.M."/>
            <person name="Hallam S.J."/>
        </authorList>
    </citation>
    <scope>NUCLEOTIDE SEQUENCE</scope>
    <source>
        <strain evidence="4">AB48</strain>
    </source>
</reference>
<keyword evidence="3" id="KW-0963">Cytoplasm</keyword>
<dbReference type="InterPro" id="IPR002639">
    <property type="entry name" value="UreF"/>
</dbReference>
<comment type="function">
    <text evidence="3">Required for maturation of urease via the functional incorporation of the urease nickel metallocenter.</text>
</comment>
<gene>
    <name evidence="3" type="primary">ureF</name>
    <name evidence="4" type="ORF">NEA10_11325</name>
</gene>
<dbReference type="Proteomes" id="UP001056708">
    <property type="component" value="Chromosome"/>
</dbReference>
<sequence>MSSLLNLLQLTSPALPLGGYNYSEGLETLVEQQRIQDAAQLGRWLEVELEFGAIAVEGAMVLRAYQALLNSDIPTLVYWNHWLSASRDCRERQQQSWQMGNSLLRLLLELQNTSPQLPSLETCRRELAPNCNLAIAYALAVAHWKIPLEDAILGYLHSWSSNLIGAGVKLIPLGQTSGQRLIQELQPVLEACCQRLLSLGDEDLFACTWGASLASMQHETLYSRLFRS</sequence>
<evidence type="ECO:0000313" key="4">
    <source>
        <dbReference type="EMBL" id="USR89481.1"/>
    </source>
</evidence>
<dbReference type="RefSeq" id="WP_252660025.1">
    <property type="nucleotide sequence ID" value="NZ_CP098611.1"/>
</dbReference>
<comment type="similarity">
    <text evidence="3">Belongs to the UreF family.</text>
</comment>
<comment type="subunit">
    <text evidence="3">UreD, UreF and UreG form a complex that acts as a GTP-hydrolysis-dependent molecular chaperone, activating the urease apoprotein by helping to assemble the nickel containing metallocenter of UreC. The UreE protein probably delivers the nickel.</text>
</comment>
<accession>A0ABY5AL57</accession>
<evidence type="ECO:0000313" key="5">
    <source>
        <dbReference type="Proteomes" id="UP001056708"/>
    </source>
</evidence>
<organism evidence="4 5">
    <name type="scientific">Phormidium yuhuli AB48</name>
    <dbReference type="NCBI Taxonomy" id="2940671"/>
    <lineage>
        <taxon>Bacteria</taxon>
        <taxon>Bacillati</taxon>
        <taxon>Cyanobacteriota</taxon>
        <taxon>Cyanophyceae</taxon>
        <taxon>Oscillatoriophycideae</taxon>
        <taxon>Oscillatoriales</taxon>
        <taxon>Oscillatoriaceae</taxon>
        <taxon>Phormidium</taxon>
        <taxon>Phormidium yuhuli</taxon>
    </lineage>
</organism>
<proteinExistence type="inferred from homology"/>
<keyword evidence="1 3" id="KW-0996">Nickel insertion</keyword>